<dbReference type="PANTHER" id="PTHR13355:SF11">
    <property type="entry name" value="GLUCOSAMINE 6-PHOSPHATE N-ACETYLTRANSFERASE"/>
    <property type="match status" value="1"/>
</dbReference>
<dbReference type="InterPro" id="IPR000182">
    <property type="entry name" value="GNAT_dom"/>
</dbReference>
<dbReference type="PANTHER" id="PTHR13355">
    <property type="entry name" value="GLUCOSAMINE 6-PHOSPHATE N-ACETYLTRANSFERASE"/>
    <property type="match status" value="1"/>
</dbReference>
<organism evidence="10 11">
    <name type="scientific">Scheffersomyces spartinae</name>
    <dbReference type="NCBI Taxonomy" id="45513"/>
    <lineage>
        <taxon>Eukaryota</taxon>
        <taxon>Fungi</taxon>
        <taxon>Dikarya</taxon>
        <taxon>Ascomycota</taxon>
        <taxon>Saccharomycotina</taxon>
        <taxon>Pichiomycetes</taxon>
        <taxon>Debaryomycetaceae</taxon>
        <taxon>Scheffersomyces</taxon>
    </lineage>
</organism>
<name>A0A9P7VB11_9ASCO</name>
<dbReference type="CDD" id="cd04301">
    <property type="entry name" value="NAT_SF"/>
    <property type="match status" value="1"/>
</dbReference>
<dbReference type="RefSeq" id="XP_043050169.1">
    <property type="nucleotide sequence ID" value="XM_043194972.1"/>
</dbReference>
<dbReference type="OrthoDB" id="10039976at2759"/>
<dbReference type="Gene3D" id="3.40.630.30">
    <property type="match status" value="1"/>
</dbReference>
<comment type="pathway">
    <text evidence="1 8">Nucleotide-sugar biosynthesis; UDP-N-acetyl-alpha-D-glucosamine biosynthesis; N-acetyl-alpha-D-glucosamine 1-phosphate from alpha-D-glucosamine 6-phosphate (route I): step 1/2.</text>
</comment>
<dbReference type="InterPro" id="IPR039143">
    <property type="entry name" value="GNPNAT1-like"/>
</dbReference>
<feature type="domain" description="N-acetyltransferase" evidence="9">
    <location>
        <begin position="7"/>
        <end position="149"/>
    </location>
</feature>
<evidence type="ECO:0000313" key="10">
    <source>
        <dbReference type="EMBL" id="KAG7194622.1"/>
    </source>
</evidence>
<evidence type="ECO:0000259" key="9">
    <source>
        <dbReference type="PROSITE" id="PS51186"/>
    </source>
</evidence>
<keyword evidence="4 8" id="KW-0808">Transferase</keyword>
<protein>
    <recommendedName>
        <fullName evidence="7 8">Glucosamine 6-phosphate N-acetyltransferase</fullName>
        <ecNumber evidence="3 8">2.3.1.4</ecNumber>
    </recommendedName>
</protein>
<comment type="caution">
    <text evidence="10">The sequence shown here is derived from an EMBL/GenBank/DDBJ whole genome shotgun (WGS) entry which is preliminary data.</text>
</comment>
<sequence length="149" mass="16692">MELPEGYNFRRVKVTDHNEYLDVLRVLTTVGEINEAQFKELVDHWNSVEGIYYPQVITDTQGKVVATGCLVVERKAIHQCGKVGHIEDIAVCKLQQGKGLGLVLIQGLTAIAEKEGCYKVILDCSDHNVGFYNKCGYTHSGCEMVKRFD</sequence>
<comment type="similarity">
    <text evidence="2 8">Belongs to the acetyltransferase family. GNA1 subfamily.</text>
</comment>
<evidence type="ECO:0000313" key="11">
    <source>
        <dbReference type="Proteomes" id="UP000790833"/>
    </source>
</evidence>
<dbReference type="AlphaFoldDB" id="A0A9P7VB11"/>
<comment type="catalytic activity">
    <reaction evidence="6 8">
        <text>D-glucosamine 6-phosphate + acetyl-CoA = N-acetyl-D-glucosamine 6-phosphate + CoA + H(+)</text>
        <dbReference type="Rhea" id="RHEA:10292"/>
        <dbReference type="ChEBI" id="CHEBI:15378"/>
        <dbReference type="ChEBI" id="CHEBI:57287"/>
        <dbReference type="ChEBI" id="CHEBI:57288"/>
        <dbReference type="ChEBI" id="CHEBI:57513"/>
        <dbReference type="ChEBI" id="CHEBI:58725"/>
        <dbReference type="EC" id="2.3.1.4"/>
    </reaction>
</comment>
<evidence type="ECO:0000256" key="5">
    <source>
        <dbReference type="ARBA" id="ARBA00023315"/>
    </source>
</evidence>
<gene>
    <name evidence="10" type="primary">GNA1</name>
    <name evidence="10" type="ORF">KQ657_004298</name>
</gene>
<dbReference type="FunFam" id="3.40.630.30:FF:000136">
    <property type="entry name" value="Glucosamine 6-phosphate N-acetyltransferase"/>
    <property type="match status" value="1"/>
</dbReference>
<evidence type="ECO:0000256" key="2">
    <source>
        <dbReference type="ARBA" id="ARBA00006048"/>
    </source>
</evidence>
<dbReference type="InterPro" id="IPR016181">
    <property type="entry name" value="Acyl_CoA_acyltransferase"/>
</dbReference>
<evidence type="ECO:0000256" key="8">
    <source>
        <dbReference type="RuleBase" id="RU365086"/>
    </source>
</evidence>
<dbReference type="EMBL" id="JAHMUF010000006">
    <property type="protein sequence ID" value="KAG7194622.1"/>
    <property type="molecule type" value="Genomic_DNA"/>
</dbReference>
<dbReference type="PROSITE" id="PS51186">
    <property type="entry name" value="GNAT"/>
    <property type="match status" value="1"/>
</dbReference>
<dbReference type="SUPFAM" id="SSF55729">
    <property type="entry name" value="Acyl-CoA N-acyltransferases (Nat)"/>
    <property type="match status" value="1"/>
</dbReference>
<evidence type="ECO:0000256" key="3">
    <source>
        <dbReference type="ARBA" id="ARBA00012703"/>
    </source>
</evidence>
<accession>A0A9P7VB11</accession>
<dbReference type="GO" id="GO:0006048">
    <property type="term" value="P:UDP-N-acetylglucosamine biosynthetic process"/>
    <property type="evidence" value="ECO:0007669"/>
    <property type="project" value="UniProtKB-UniRule"/>
</dbReference>
<dbReference type="Pfam" id="PF00583">
    <property type="entry name" value="Acetyltransf_1"/>
    <property type="match status" value="1"/>
</dbReference>
<dbReference type="GeneID" id="66117672"/>
<keyword evidence="5 8" id="KW-0012">Acyltransferase</keyword>
<evidence type="ECO:0000256" key="6">
    <source>
        <dbReference type="ARBA" id="ARBA00048964"/>
    </source>
</evidence>
<reference evidence="10" key="1">
    <citation type="submission" date="2021-03" db="EMBL/GenBank/DDBJ databases">
        <authorList>
            <person name="Palmer J.M."/>
        </authorList>
    </citation>
    <scope>NUCLEOTIDE SEQUENCE</scope>
    <source>
        <strain evidence="10">ARV_011</strain>
    </source>
</reference>
<keyword evidence="11" id="KW-1185">Reference proteome</keyword>
<evidence type="ECO:0000256" key="1">
    <source>
        <dbReference type="ARBA" id="ARBA00004832"/>
    </source>
</evidence>
<dbReference type="GO" id="GO:0004343">
    <property type="term" value="F:glucosamine 6-phosphate N-acetyltransferase activity"/>
    <property type="evidence" value="ECO:0007669"/>
    <property type="project" value="UniProtKB-UniRule"/>
</dbReference>
<evidence type="ECO:0000256" key="4">
    <source>
        <dbReference type="ARBA" id="ARBA00022679"/>
    </source>
</evidence>
<evidence type="ECO:0000256" key="7">
    <source>
        <dbReference type="ARBA" id="ARBA00069869"/>
    </source>
</evidence>
<dbReference type="Proteomes" id="UP000790833">
    <property type="component" value="Unassembled WGS sequence"/>
</dbReference>
<dbReference type="EC" id="2.3.1.4" evidence="3 8"/>
<proteinExistence type="inferred from homology"/>